<reference evidence="5" key="2">
    <citation type="journal article" date="2019" name="Int. J. Syst. Evol. Microbiol.">
        <title>The Global Catalogue of Microorganisms (GCM) 10K type strain sequencing project: providing services to taxonomists for standard genome sequencing and annotation.</title>
        <authorList>
            <consortium name="The Broad Institute Genomics Platform"/>
            <consortium name="The Broad Institute Genome Sequencing Center for Infectious Disease"/>
            <person name="Wu L."/>
            <person name="Ma J."/>
        </authorList>
    </citation>
    <scope>NUCLEOTIDE SEQUENCE [LARGE SCALE GENOMIC DNA]</scope>
    <source>
        <strain evidence="5">CGMCC 1.15931</strain>
    </source>
</reference>
<sequence>MLANTEAMATIAVRDIAAAREFYGKTLGLQESGHEGEELLSYLSGSSQIIVYRSDFAGSNKATAVTWAVGDELEEIAAALKAKGVAFEHYQMPGLSLQGDIHIGEGMKLVWIKDPDGNILNIVGS</sequence>
<proteinExistence type="predicted"/>
<comment type="caution">
    <text evidence="3">The sequence shown here is derived from an EMBL/GenBank/DDBJ whole genome shotgun (WGS) entry which is preliminary data.</text>
</comment>
<dbReference type="InterPro" id="IPR004360">
    <property type="entry name" value="Glyas_Fos-R_dOase_dom"/>
</dbReference>
<reference evidence="3 4" key="3">
    <citation type="submission" date="2019-11" db="EMBL/GenBank/DDBJ databases">
        <title>Type strains purchased from KCTC, JCM and DSMZ.</title>
        <authorList>
            <person name="Lu H."/>
        </authorList>
    </citation>
    <scope>NUCLEOTIDE SEQUENCE [LARGE SCALE GENOMIC DNA]</scope>
    <source>
        <strain evidence="3 4">KCTC 52429</strain>
    </source>
</reference>
<protein>
    <submittedName>
        <fullName evidence="2">Glyoxalase</fullName>
    </submittedName>
    <submittedName>
        <fullName evidence="3">VOC family protein</fullName>
    </submittedName>
</protein>
<dbReference type="PROSITE" id="PS51819">
    <property type="entry name" value="VOC"/>
    <property type="match status" value="1"/>
</dbReference>
<dbReference type="Gene3D" id="3.10.180.10">
    <property type="entry name" value="2,3-Dihydroxybiphenyl 1,2-Dioxygenase, domain 1"/>
    <property type="match status" value="1"/>
</dbReference>
<evidence type="ECO:0000313" key="5">
    <source>
        <dbReference type="Proteomes" id="UP000622638"/>
    </source>
</evidence>
<reference evidence="2" key="4">
    <citation type="submission" date="2024-05" db="EMBL/GenBank/DDBJ databases">
        <authorList>
            <person name="Sun Q."/>
            <person name="Zhou Y."/>
        </authorList>
    </citation>
    <scope>NUCLEOTIDE SEQUENCE</scope>
    <source>
        <strain evidence="2">CGMCC 1.15931</strain>
    </source>
</reference>
<dbReference type="InterPro" id="IPR037523">
    <property type="entry name" value="VOC_core"/>
</dbReference>
<keyword evidence="5" id="KW-1185">Reference proteome</keyword>
<dbReference type="AlphaFoldDB" id="A0A6I3T0Q7"/>
<dbReference type="Pfam" id="PF00903">
    <property type="entry name" value="Glyoxalase"/>
    <property type="match status" value="1"/>
</dbReference>
<evidence type="ECO:0000313" key="2">
    <source>
        <dbReference type="EMBL" id="GGC20788.1"/>
    </source>
</evidence>
<dbReference type="Proteomes" id="UP000430634">
    <property type="component" value="Unassembled WGS sequence"/>
</dbReference>
<dbReference type="OrthoDB" id="9804907at2"/>
<dbReference type="Proteomes" id="UP000622638">
    <property type="component" value="Unassembled WGS sequence"/>
</dbReference>
<name>A0A6I3T0Q7_9BURK</name>
<dbReference type="CDD" id="cd06587">
    <property type="entry name" value="VOC"/>
    <property type="match status" value="1"/>
</dbReference>
<dbReference type="InterPro" id="IPR029068">
    <property type="entry name" value="Glyas_Bleomycin-R_OHBP_Dase"/>
</dbReference>
<organism evidence="3 4">
    <name type="scientific">Pseudoduganella buxea</name>
    <dbReference type="NCBI Taxonomy" id="1949069"/>
    <lineage>
        <taxon>Bacteria</taxon>
        <taxon>Pseudomonadati</taxon>
        <taxon>Pseudomonadota</taxon>
        <taxon>Betaproteobacteria</taxon>
        <taxon>Burkholderiales</taxon>
        <taxon>Oxalobacteraceae</taxon>
        <taxon>Telluria group</taxon>
        <taxon>Pseudoduganella</taxon>
    </lineage>
</organism>
<dbReference type="SUPFAM" id="SSF54593">
    <property type="entry name" value="Glyoxalase/Bleomycin resistance protein/Dihydroxybiphenyl dioxygenase"/>
    <property type="match status" value="1"/>
</dbReference>
<reference evidence="2" key="1">
    <citation type="journal article" date="2014" name="Int. J. Syst. Evol. Microbiol.">
        <title>Complete genome of a new Firmicutes species belonging to the dominant human colonic microbiota ('Ruminococcus bicirculans') reveals two chromosomes and a selective capacity to utilize plant glucans.</title>
        <authorList>
            <consortium name="NISC Comparative Sequencing Program"/>
            <person name="Wegmann U."/>
            <person name="Louis P."/>
            <person name="Goesmann A."/>
            <person name="Henrissat B."/>
            <person name="Duncan S.H."/>
            <person name="Flint H.J."/>
        </authorList>
    </citation>
    <scope>NUCLEOTIDE SEQUENCE</scope>
    <source>
        <strain evidence="2">CGMCC 1.15931</strain>
    </source>
</reference>
<dbReference type="EMBL" id="WNKZ01000074">
    <property type="protein sequence ID" value="MTV55180.1"/>
    <property type="molecule type" value="Genomic_DNA"/>
</dbReference>
<accession>A0A6I3T0Q7</accession>
<dbReference type="EMBL" id="BMKG01000029">
    <property type="protein sequence ID" value="GGC20788.1"/>
    <property type="molecule type" value="Genomic_DNA"/>
</dbReference>
<evidence type="ECO:0000313" key="3">
    <source>
        <dbReference type="EMBL" id="MTV55180.1"/>
    </source>
</evidence>
<dbReference type="RefSeq" id="WP_155472456.1">
    <property type="nucleotide sequence ID" value="NZ_BMKG01000029.1"/>
</dbReference>
<feature type="domain" description="VOC" evidence="1">
    <location>
        <begin position="5"/>
        <end position="125"/>
    </location>
</feature>
<evidence type="ECO:0000259" key="1">
    <source>
        <dbReference type="PROSITE" id="PS51819"/>
    </source>
</evidence>
<evidence type="ECO:0000313" key="4">
    <source>
        <dbReference type="Proteomes" id="UP000430634"/>
    </source>
</evidence>
<gene>
    <name evidence="2" type="ORF">GCM10011572_47770</name>
    <name evidence="3" type="ORF">GM672_20850</name>
</gene>